<proteinExistence type="predicted"/>
<feature type="transmembrane region" description="Helical" evidence="2">
    <location>
        <begin position="891"/>
        <end position="911"/>
    </location>
</feature>
<reference evidence="3 4" key="1">
    <citation type="journal article" date="2018" name="Nat. Ecol. Evol.">
        <title>Pezizomycetes genomes reveal the molecular basis of ectomycorrhizal truffle lifestyle.</title>
        <authorList>
            <person name="Murat C."/>
            <person name="Payen T."/>
            <person name="Noel B."/>
            <person name="Kuo A."/>
            <person name="Morin E."/>
            <person name="Chen J."/>
            <person name="Kohler A."/>
            <person name="Krizsan K."/>
            <person name="Balestrini R."/>
            <person name="Da Silva C."/>
            <person name="Montanini B."/>
            <person name="Hainaut M."/>
            <person name="Levati E."/>
            <person name="Barry K.W."/>
            <person name="Belfiori B."/>
            <person name="Cichocki N."/>
            <person name="Clum A."/>
            <person name="Dockter R.B."/>
            <person name="Fauchery L."/>
            <person name="Guy J."/>
            <person name="Iotti M."/>
            <person name="Le Tacon F."/>
            <person name="Lindquist E.A."/>
            <person name="Lipzen A."/>
            <person name="Malagnac F."/>
            <person name="Mello A."/>
            <person name="Molinier V."/>
            <person name="Miyauchi S."/>
            <person name="Poulain J."/>
            <person name="Riccioni C."/>
            <person name="Rubini A."/>
            <person name="Sitrit Y."/>
            <person name="Splivallo R."/>
            <person name="Traeger S."/>
            <person name="Wang M."/>
            <person name="Zifcakova L."/>
            <person name="Wipf D."/>
            <person name="Zambonelli A."/>
            <person name="Paolocci F."/>
            <person name="Nowrousian M."/>
            <person name="Ottonello S."/>
            <person name="Baldrian P."/>
            <person name="Spatafora J.W."/>
            <person name="Henrissat B."/>
            <person name="Nagy L.G."/>
            <person name="Aury J.M."/>
            <person name="Wincker P."/>
            <person name="Grigoriev I.V."/>
            <person name="Bonfante P."/>
            <person name="Martin F.M."/>
        </authorList>
    </citation>
    <scope>NUCLEOTIDE SEQUENCE [LARGE SCALE GENOMIC DNA]</scope>
    <source>
        <strain evidence="3 4">CCBAS932</strain>
    </source>
</reference>
<evidence type="ECO:0000256" key="2">
    <source>
        <dbReference type="SAM" id="Phobius"/>
    </source>
</evidence>
<feature type="compositionally biased region" description="Polar residues" evidence="1">
    <location>
        <begin position="714"/>
        <end position="725"/>
    </location>
</feature>
<feature type="region of interest" description="Disordered" evidence="1">
    <location>
        <begin position="287"/>
        <end position="327"/>
    </location>
</feature>
<keyword evidence="2" id="KW-0472">Membrane</keyword>
<feature type="compositionally biased region" description="Polar residues" evidence="1">
    <location>
        <begin position="379"/>
        <end position="409"/>
    </location>
</feature>
<feature type="compositionally biased region" description="Low complexity" evidence="1">
    <location>
        <begin position="10"/>
        <end position="20"/>
    </location>
</feature>
<name>A0A3N4KY70_9PEZI</name>
<feature type="compositionally biased region" description="Polar residues" evidence="1">
    <location>
        <begin position="155"/>
        <end position="174"/>
    </location>
</feature>
<dbReference type="OrthoDB" id="5353066at2759"/>
<feature type="region of interest" description="Disordered" evidence="1">
    <location>
        <begin position="232"/>
        <end position="257"/>
    </location>
</feature>
<organism evidence="3 4">
    <name type="scientific">Morchella conica CCBAS932</name>
    <dbReference type="NCBI Taxonomy" id="1392247"/>
    <lineage>
        <taxon>Eukaryota</taxon>
        <taxon>Fungi</taxon>
        <taxon>Dikarya</taxon>
        <taxon>Ascomycota</taxon>
        <taxon>Pezizomycotina</taxon>
        <taxon>Pezizomycetes</taxon>
        <taxon>Pezizales</taxon>
        <taxon>Morchellaceae</taxon>
        <taxon>Morchella</taxon>
    </lineage>
</organism>
<feature type="compositionally biased region" description="Polar residues" evidence="1">
    <location>
        <begin position="182"/>
        <end position="198"/>
    </location>
</feature>
<feature type="region of interest" description="Disordered" evidence="1">
    <location>
        <begin position="1"/>
        <end position="220"/>
    </location>
</feature>
<keyword evidence="4" id="KW-1185">Reference proteome</keyword>
<keyword evidence="2" id="KW-1133">Transmembrane helix</keyword>
<keyword evidence="2" id="KW-0812">Transmembrane</keyword>
<feature type="transmembrane region" description="Helical" evidence="2">
    <location>
        <begin position="933"/>
        <end position="957"/>
    </location>
</feature>
<dbReference type="Proteomes" id="UP000277580">
    <property type="component" value="Unassembled WGS sequence"/>
</dbReference>
<dbReference type="AlphaFoldDB" id="A0A3N4KY70"/>
<evidence type="ECO:0000313" key="4">
    <source>
        <dbReference type="Proteomes" id="UP000277580"/>
    </source>
</evidence>
<gene>
    <name evidence="3" type="ORF">P167DRAFT_79761</name>
</gene>
<feature type="compositionally biased region" description="Low complexity" evidence="1">
    <location>
        <begin position="27"/>
        <end position="38"/>
    </location>
</feature>
<dbReference type="InParanoid" id="A0A3N4KY70"/>
<evidence type="ECO:0000313" key="3">
    <source>
        <dbReference type="EMBL" id="RPB14202.1"/>
    </source>
</evidence>
<feature type="compositionally biased region" description="Polar residues" evidence="1">
    <location>
        <begin position="317"/>
        <end position="326"/>
    </location>
</feature>
<feature type="region of interest" description="Disordered" evidence="1">
    <location>
        <begin position="690"/>
        <end position="788"/>
    </location>
</feature>
<accession>A0A3N4KY70</accession>
<dbReference type="EMBL" id="ML119119">
    <property type="protein sequence ID" value="RPB14202.1"/>
    <property type="molecule type" value="Genomic_DNA"/>
</dbReference>
<sequence length="958" mass="102778">MASIARPTMVSNPSSQSEVSSPPPSPVETATPSSPTAARQNEKQALVDHHSQRQQQPLLDIDTTVAPATEAEIVVKTPTNRPRLPGRQETPPSPPNSVVLGPSPVSPDVPSPVGPSVHQRMGLGHPEDSTPPASLKQRITRVFKVGHKRGESDLSRTTNTTDDTIQRDTSSSYLPTPLKENSPMQPNRPSFYARQSTGPIRPISQFDNGGGSNQRIINGGEVRVEILPHPSLMVGDSSRHGNSLEGSPSGGKGNSDRYYRYYSRSTRLGNQEFDEEDEETESRILNSGIEGNGYLPPLNRLQAAPQPSLPQTHRRQTATTIESAGSQERRYVEESMTFGFEGFHIGNGSGFSDGTYAGLSGPSSPTCPSGTGVYEGSGKASSSVLNYMNQSDPNAPSRNGSNKTTLTNGRGSGGMSRPVMSRNASSNSYFSPGIRRLSSGVGRSGSPQLDEAVNRELKRLSKISAGSGASGFAMVITADGAASTRFDRDFSDEEMDVIASGGGYTREEKGKGKAVPSSSSESVAGRKDGESNNQGAGHHHTISDASKFIRSDGSEHSSDNGDSDGIRLLSGIGGFGARRKLKSQEVPKGVLVHEGDPRYEFVYRMRQTSDETPILVPQYFYPSDGFPNRNALTTPTRSTFSPLSSINTSNAGAMPFAGQYGSSPITMPKNVLTRDSSSSFYMRMMGGDQAVDSRNCSPRSPRFPEYGSVPGSPFESNTHSPNETTPIHPALRSPEQTPVHKGRRRQDISTGNQHGIEMDLLVTGTPGGTGRRLAGSSLAGGSDTMSNDRLGVDARKQVRMSGIDEVNFIPPLQDSSTSAPRKNESRSWASLYGTRLPRRPKDLRRSMTPRLYDPRRISDSWTDISNDDPEAMRGESHNRTYRMQEKRLGRIILALCVLFPPLLLLVAIGSFDTMVDSWSNGEVKGVGKSEKRIAAIVGGVLAVSAVVGGVVAAIVVAS</sequence>
<protein>
    <submittedName>
        <fullName evidence="3">Uncharacterized protein</fullName>
    </submittedName>
</protein>
<feature type="compositionally biased region" description="Low complexity" evidence="1">
    <location>
        <begin position="358"/>
        <end position="372"/>
    </location>
</feature>
<feature type="region of interest" description="Disordered" evidence="1">
    <location>
        <begin position="356"/>
        <end position="432"/>
    </location>
</feature>
<feature type="compositionally biased region" description="Basic residues" evidence="1">
    <location>
        <begin position="138"/>
        <end position="147"/>
    </location>
</feature>
<feature type="compositionally biased region" description="Pro residues" evidence="1">
    <location>
        <begin position="104"/>
        <end position="113"/>
    </location>
</feature>
<feature type="compositionally biased region" description="Basic and acidic residues" evidence="1">
    <location>
        <begin position="40"/>
        <end position="51"/>
    </location>
</feature>
<evidence type="ECO:0000256" key="1">
    <source>
        <dbReference type="SAM" id="MobiDB-lite"/>
    </source>
</evidence>
<feature type="region of interest" description="Disordered" evidence="1">
    <location>
        <begin position="500"/>
        <end position="540"/>
    </location>
</feature>